<dbReference type="InterPro" id="IPR051165">
    <property type="entry name" value="Multifunctional_ANK_Repeat"/>
</dbReference>
<feature type="repeat" description="ANK" evidence="3">
    <location>
        <begin position="366"/>
        <end position="398"/>
    </location>
</feature>
<dbReference type="SUPFAM" id="SSF48403">
    <property type="entry name" value="Ankyrin repeat"/>
    <property type="match status" value="2"/>
</dbReference>
<dbReference type="OrthoDB" id="194358at2759"/>
<feature type="repeat" description="ANK" evidence="3">
    <location>
        <begin position="572"/>
        <end position="600"/>
    </location>
</feature>
<dbReference type="PANTHER" id="PTHR24123">
    <property type="entry name" value="ANKYRIN REPEAT-CONTAINING"/>
    <property type="match status" value="1"/>
</dbReference>
<comment type="caution">
    <text evidence="5">The sequence shown here is derived from an EMBL/GenBank/DDBJ whole genome shotgun (WGS) entry which is preliminary data.</text>
</comment>
<dbReference type="SMART" id="SM00248">
    <property type="entry name" value="ANK"/>
    <property type="match status" value="11"/>
</dbReference>
<feature type="repeat" description="ANK" evidence="3">
    <location>
        <begin position="399"/>
        <end position="431"/>
    </location>
</feature>
<gene>
    <name evidence="5" type="ORF">J5N97_021022</name>
</gene>
<accession>A0A9D5CGW7</accession>
<protein>
    <recommendedName>
        <fullName evidence="7">Ankyrin-3</fullName>
    </recommendedName>
</protein>
<dbReference type="EMBL" id="JAGGNH010000005">
    <property type="protein sequence ID" value="KAJ0973063.1"/>
    <property type="molecule type" value="Genomic_DNA"/>
</dbReference>
<evidence type="ECO:0008006" key="7">
    <source>
        <dbReference type="Google" id="ProtNLM"/>
    </source>
</evidence>
<organism evidence="5 6">
    <name type="scientific">Dioscorea zingiberensis</name>
    <dbReference type="NCBI Taxonomy" id="325984"/>
    <lineage>
        <taxon>Eukaryota</taxon>
        <taxon>Viridiplantae</taxon>
        <taxon>Streptophyta</taxon>
        <taxon>Embryophyta</taxon>
        <taxon>Tracheophyta</taxon>
        <taxon>Spermatophyta</taxon>
        <taxon>Magnoliopsida</taxon>
        <taxon>Liliopsida</taxon>
        <taxon>Dioscoreales</taxon>
        <taxon>Dioscoreaceae</taxon>
        <taxon>Dioscorea</taxon>
    </lineage>
</organism>
<reference evidence="5" key="2">
    <citation type="journal article" date="2022" name="Hortic Res">
        <title>The genome of Dioscorea zingiberensis sheds light on the biosynthesis, origin and evolution of the medicinally important diosgenin saponins.</title>
        <authorList>
            <person name="Li Y."/>
            <person name="Tan C."/>
            <person name="Li Z."/>
            <person name="Guo J."/>
            <person name="Li S."/>
            <person name="Chen X."/>
            <person name="Wang C."/>
            <person name="Dai X."/>
            <person name="Yang H."/>
            <person name="Song W."/>
            <person name="Hou L."/>
            <person name="Xu J."/>
            <person name="Tong Z."/>
            <person name="Xu A."/>
            <person name="Yuan X."/>
            <person name="Wang W."/>
            <person name="Yang Q."/>
            <person name="Chen L."/>
            <person name="Sun Z."/>
            <person name="Wang K."/>
            <person name="Pan B."/>
            <person name="Chen J."/>
            <person name="Bao Y."/>
            <person name="Liu F."/>
            <person name="Qi X."/>
            <person name="Gang D.R."/>
            <person name="Wen J."/>
            <person name="Li J."/>
        </authorList>
    </citation>
    <scope>NUCLEOTIDE SEQUENCE</scope>
    <source>
        <strain evidence="5">Dzin_1.0</strain>
    </source>
</reference>
<dbReference type="PROSITE" id="PS50297">
    <property type="entry name" value="ANK_REP_REGION"/>
    <property type="match status" value="4"/>
</dbReference>
<feature type="repeat" description="ANK" evidence="3">
    <location>
        <begin position="105"/>
        <end position="137"/>
    </location>
</feature>
<evidence type="ECO:0000256" key="1">
    <source>
        <dbReference type="ARBA" id="ARBA00022737"/>
    </source>
</evidence>
<evidence type="ECO:0000256" key="2">
    <source>
        <dbReference type="ARBA" id="ARBA00023043"/>
    </source>
</evidence>
<feature type="region of interest" description="Disordered" evidence="4">
    <location>
        <begin position="1"/>
        <end position="39"/>
    </location>
</feature>
<name>A0A9D5CGW7_9LILI</name>
<evidence type="ECO:0000313" key="5">
    <source>
        <dbReference type="EMBL" id="KAJ0973063.1"/>
    </source>
</evidence>
<reference evidence="5" key="1">
    <citation type="submission" date="2021-03" db="EMBL/GenBank/DDBJ databases">
        <authorList>
            <person name="Li Z."/>
            <person name="Yang C."/>
        </authorList>
    </citation>
    <scope>NUCLEOTIDE SEQUENCE</scope>
    <source>
        <strain evidence="5">Dzin_1.0</strain>
        <tissue evidence="5">Leaf</tissue>
    </source>
</reference>
<feature type="repeat" description="ANK" evidence="3">
    <location>
        <begin position="601"/>
        <end position="633"/>
    </location>
</feature>
<evidence type="ECO:0000256" key="3">
    <source>
        <dbReference type="PROSITE-ProRule" id="PRU00023"/>
    </source>
</evidence>
<dbReference type="AlphaFoldDB" id="A0A9D5CGW7"/>
<evidence type="ECO:0000313" key="6">
    <source>
        <dbReference type="Proteomes" id="UP001085076"/>
    </source>
</evidence>
<dbReference type="Pfam" id="PF00023">
    <property type="entry name" value="Ank"/>
    <property type="match status" value="1"/>
</dbReference>
<dbReference type="InterPro" id="IPR002110">
    <property type="entry name" value="Ankyrin_rpt"/>
</dbReference>
<keyword evidence="6" id="KW-1185">Reference proteome</keyword>
<sequence length="774" mass="83812">MPAIAVGSHRRPMAGSSMKVLTTGSGGSGGSGKQVQPVDSYSETSQRLVEAVHRGDARAVAELLADPIVDVNYSGAVCLRLRRAEVVLREDAPDEVRFQHEELRTDASPLFLAAHSGSLALVRKLLSVGADVNQKLFRGYPATAAAREGRSDVLELLVKAGAAQPACEQALLEACAHGHTKLARLLMDSDQIRPQVAVHALVCASSRGFADVVHTLIKCGVDANARDRVLLRSLKPTLHTNVDCTALFTAIISKQESVVRLLLQAGVRTDVKVSLGAWSWDTSTGEEFRVGAGLSEPYNAAWCAVEYFDSTGAILRMLLQYYSPNTLHYGRSLLHHAILCSNLRATDTLLACGADCELPVRTSGRNEFRPLHMAARLGNFMILQSLISAGCDLNARMDSGETALMLCARFKHGECLQALVSAGADLGLVSSTGATASLIAASSKWSLAYQQVLLNLIRSGSIPCSSNHSVFSPLMFVARHGDVPALDVLIKHPDIDLDEQDENGYSSIMITAQEGHVDAFRALAFAGANMKLCNRAGETAITLFESSKNRDLFEKLMLEFALEKGNDVEFYALHWAARLGNMAAVRLLMNLGLDVNATNGDGYTPLMLAAREGHGTICELLLACGAEYDIKTQEGETALSLARANKVFGNTAEGVIMDVMAKDLVLQGSRVKKHTKRGKGRPHKKMLKMVMELGVLRWGKARRRNVVCKEAEIGGSSSFMKNRKRKGDGYEPGLFRIVTVNGREVHFVCEGGDEMAELWVRGIKLITSKSGIEW</sequence>
<dbReference type="PROSITE" id="PS50088">
    <property type="entry name" value="ANK_REPEAT"/>
    <property type="match status" value="6"/>
</dbReference>
<dbReference type="PANTHER" id="PTHR24123:SF139">
    <property type="entry name" value="ANKYRIN"/>
    <property type="match status" value="1"/>
</dbReference>
<dbReference type="Gene3D" id="1.25.40.20">
    <property type="entry name" value="Ankyrin repeat-containing domain"/>
    <property type="match status" value="4"/>
</dbReference>
<feature type="repeat" description="ANK" evidence="3">
    <location>
        <begin position="503"/>
        <end position="535"/>
    </location>
</feature>
<proteinExistence type="predicted"/>
<keyword evidence="2 3" id="KW-0040">ANK repeat</keyword>
<dbReference type="InterPro" id="IPR036770">
    <property type="entry name" value="Ankyrin_rpt-contain_sf"/>
</dbReference>
<keyword evidence="1" id="KW-0677">Repeat</keyword>
<evidence type="ECO:0000256" key="4">
    <source>
        <dbReference type="SAM" id="MobiDB-lite"/>
    </source>
</evidence>
<dbReference type="Pfam" id="PF12796">
    <property type="entry name" value="Ank_2"/>
    <property type="match status" value="3"/>
</dbReference>
<dbReference type="Proteomes" id="UP001085076">
    <property type="component" value="Miscellaneous, Linkage group lg05"/>
</dbReference>